<dbReference type="Gene3D" id="3.30.70.330">
    <property type="match status" value="1"/>
</dbReference>
<dbReference type="PANTHER" id="PTHR48027">
    <property type="entry name" value="HETEROGENEOUS NUCLEAR RIBONUCLEOPROTEIN 87F-RELATED"/>
    <property type="match status" value="1"/>
</dbReference>
<sequence>MIRLFCLEQMPGAVAISYYHFGYPKTNVHSSRRSVSPKALRSCQRQPPCRSSSFHSESSPHGPDLSFAPDRMHGTPDLSAAGYSLVEHSDTSTRSRKDSENSPIVAAHHLSIGFDEALQGDSFSPPRSYEEPYSDAYPPSSRKMSYASDVAVPLGLATRATYPALLPRHEPCFEPALRRGWKQQTSADHLEGPAGANLFVYHLPQVLNDADLETLFSPFGHILSARVYIDKASGESKGFGFVSFQSVDAAEAAILSMNGFQIGTKRLKVQHKKRKGGM</sequence>
<evidence type="ECO:0000256" key="4">
    <source>
        <dbReference type="SAM" id="MobiDB-lite"/>
    </source>
</evidence>
<comment type="caution">
    <text evidence="6">The sequence shown here is derived from an EMBL/GenBank/DDBJ whole genome shotgun (WGS) entry which is preliminary data.</text>
</comment>
<name>A0A196S6V6_BLAHN</name>
<feature type="region of interest" description="Disordered" evidence="4">
    <location>
        <begin position="28"/>
        <end position="73"/>
    </location>
</feature>
<dbReference type="InterPro" id="IPR000504">
    <property type="entry name" value="RRM_dom"/>
</dbReference>
<evidence type="ECO:0000313" key="7">
    <source>
        <dbReference type="Proteomes" id="UP000078348"/>
    </source>
</evidence>
<keyword evidence="1" id="KW-0677">Repeat</keyword>
<dbReference type="GO" id="GO:0009967">
    <property type="term" value="P:positive regulation of signal transduction"/>
    <property type="evidence" value="ECO:0007669"/>
    <property type="project" value="UniProtKB-ARBA"/>
</dbReference>
<dbReference type="Pfam" id="PF00076">
    <property type="entry name" value="RRM_1"/>
    <property type="match status" value="1"/>
</dbReference>
<dbReference type="OrthoDB" id="410044at2759"/>
<dbReference type="GO" id="GO:0003729">
    <property type="term" value="F:mRNA binding"/>
    <property type="evidence" value="ECO:0007669"/>
    <property type="project" value="UniProtKB-ARBA"/>
</dbReference>
<dbReference type="EMBL" id="LXWW01000578">
    <property type="protein sequence ID" value="OAO11802.1"/>
    <property type="molecule type" value="Genomic_DNA"/>
</dbReference>
<dbReference type="PROSITE" id="PS50102">
    <property type="entry name" value="RRM"/>
    <property type="match status" value="1"/>
</dbReference>
<dbReference type="InterPro" id="IPR012677">
    <property type="entry name" value="Nucleotide-bd_a/b_plait_sf"/>
</dbReference>
<dbReference type="STRING" id="478820.A0A196S6V6"/>
<dbReference type="GO" id="GO:0010629">
    <property type="term" value="P:negative regulation of gene expression"/>
    <property type="evidence" value="ECO:0007669"/>
    <property type="project" value="UniProtKB-ARBA"/>
</dbReference>
<dbReference type="InterPro" id="IPR052462">
    <property type="entry name" value="SLIRP/GR-RBP-like"/>
</dbReference>
<reference evidence="6 7" key="1">
    <citation type="submission" date="2016-05" db="EMBL/GenBank/DDBJ databases">
        <title>Nuclear genome of Blastocystis sp. subtype 1 NandII.</title>
        <authorList>
            <person name="Gentekaki E."/>
            <person name="Curtis B."/>
            <person name="Stairs C."/>
            <person name="Eme L."/>
            <person name="Herman E."/>
            <person name="Klimes V."/>
            <person name="Arias M.C."/>
            <person name="Elias M."/>
            <person name="Hilliou F."/>
            <person name="Klute M."/>
            <person name="Malik S.-B."/>
            <person name="Pightling A."/>
            <person name="Rachubinski R."/>
            <person name="Salas D."/>
            <person name="Schlacht A."/>
            <person name="Suga H."/>
            <person name="Archibald J."/>
            <person name="Ball S.G."/>
            <person name="Clark G."/>
            <person name="Dacks J."/>
            <person name="Van Der Giezen M."/>
            <person name="Tsaousis A."/>
            <person name="Roger A."/>
        </authorList>
    </citation>
    <scope>NUCLEOTIDE SEQUENCE [LARGE SCALE GENOMIC DNA]</scope>
    <source>
        <strain evidence="7">ATCC 50177 / NandII</strain>
    </source>
</reference>
<dbReference type="GO" id="GO:0005737">
    <property type="term" value="C:cytoplasm"/>
    <property type="evidence" value="ECO:0007669"/>
    <property type="project" value="UniProtKB-ARBA"/>
</dbReference>
<dbReference type="AlphaFoldDB" id="A0A196S6V6"/>
<gene>
    <name evidence="6" type="ORF">AV274_6503</name>
</gene>
<accession>A0A196S6V6</accession>
<dbReference type="InterPro" id="IPR035979">
    <property type="entry name" value="RBD_domain_sf"/>
</dbReference>
<organism evidence="6 7">
    <name type="scientific">Blastocystis sp. subtype 1 (strain ATCC 50177 / NandII)</name>
    <dbReference type="NCBI Taxonomy" id="478820"/>
    <lineage>
        <taxon>Eukaryota</taxon>
        <taxon>Sar</taxon>
        <taxon>Stramenopiles</taxon>
        <taxon>Bigyra</taxon>
        <taxon>Opalozoa</taxon>
        <taxon>Opalinata</taxon>
        <taxon>Blastocystidae</taxon>
        <taxon>Blastocystis</taxon>
    </lineage>
</organism>
<dbReference type="Proteomes" id="UP000078348">
    <property type="component" value="Unassembled WGS sequence"/>
</dbReference>
<dbReference type="SUPFAM" id="SSF54928">
    <property type="entry name" value="RNA-binding domain, RBD"/>
    <property type="match status" value="1"/>
</dbReference>
<feature type="domain" description="RRM" evidence="5">
    <location>
        <begin position="196"/>
        <end position="274"/>
    </location>
</feature>
<dbReference type="SMART" id="SM00360">
    <property type="entry name" value="RRM"/>
    <property type="match status" value="1"/>
</dbReference>
<keyword evidence="2 3" id="KW-0694">RNA-binding</keyword>
<keyword evidence="7" id="KW-1185">Reference proteome</keyword>
<feature type="region of interest" description="Disordered" evidence="4">
    <location>
        <begin position="121"/>
        <end position="140"/>
    </location>
</feature>
<dbReference type="CDD" id="cd12362">
    <property type="entry name" value="RRM3_CELF1-6"/>
    <property type="match status" value="1"/>
</dbReference>
<evidence type="ECO:0000256" key="3">
    <source>
        <dbReference type="PROSITE-ProRule" id="PRU00176"/>
    </source>
</evidence>
<evidence type="ECO:0000313" key="6">
    <source>
        <dbReference type="EMBL" id="OAO11802.1"/>
    </source>
</evidence>
<evidence type="ECO:0000259" key="5">
    <source>
        <dbReference type="PROSITE" id="PS50102"/>
    </source>
</evidence>
<dbReference type="FunFam" id="3.30.70.330:FF:000383">
    <property type="entry name" value="Sex lethal, isoform D"/>
    <property type="match status" value="1"/>
</dbReference>
<protein>
    <submittedName>
        <fullName evidence="6">Ribonuceoprotein</fullName>
    </submittedName>
</protein>
<evidence type="ECO:0000256" key="2">
    <source>
        <dbReference type="ARBA" id="ARBA00022884"/>
    </source>
</evidence>
<proteinExistence type="predicted"/>
<evidence type="ECO:0000256" key="1">
    <source>
        <dbReference type="ARBA" id="ARBA00022737"/>
    </source>
</evidence>